<dbReference type="AlphaFoldDB" id="A0A8S1GYW5"/>
<evidence type="ECO:0000313" key="2">
    <source>
        <dbReference type="Proteomes" id="UP000835052"/>
    </source>
</evidence>
<organism evidence="1 2">
    <name type="scientific">Caenorhabditis auriculariae</name>
    <dbReference type="NCBI Taxonomy" id="2777116"/>
    <lineage>
        <taxon>Eukaryota</taxon>
        <taxon>Metazoa</taxon>
        <taxon>Ecdysozoa</taxon>
        <taxon>Nematoda</taxon>
        <taxon>Chromadorea</taxon>
        <taxon>Rhabditida</taxon>
        <taxon>Rhabditina</taxon>
        <taxon>Rhabditomorpha</taxon>
        <taxon>Rhabditoidea</taxon>
        <taxon>Rhabditidae</taxon>
        <taxon>Peloderinae</taxon>
        <taxon>Caenorhabditis</taxon>
    </lineage>
</organism>
<keyword evidence="2" id="KW-1185">Reference proteome</keyword>
<dbReference type="Proteomes" id="UP000835052">
    <property type="component" value="Unassembled WGS sequence"/>
</dbReference>
<gene>
    <name evidence="1" type="ORF">CAUJ_LOCUS5085</name>
</gene>
<accession>A0A8S1GYW5</accession>
<dbReference type="EMBL" id="CAJGYM010000010">
    <property type="protein sequence ID" value="CAD6189166.1"/>
    <property type="molecule type" value="Genomic_DNA"/>
</dbReference>
<proteinExistence type="predicted"/>
<reference evidence="1" key="1">
    <citation type="submission" date="2020-10" db="EMBL/GenBank/DDBJ databases">
        <authorList>
            <person name="Kikuchi T."/>
        </authorList>
    </citation>
    <scope>NUCLEOTIDE SEQUENCE</scope>
    <source>
        <strain evidence="1">NKZ352</strain>
    </source>
</reference>
<comment type="caution">
    <text evidence="1">The sequence shown here is derived from an EMBL/GenBank/DDBJ whole genome shotgun (WGS) entry which is preliminary data.</text>
</comment>
<sequence length="87" mass="9739">MLTFEVWRRRIGDVKMKEWRSDWHTPLSTLDCAICKWPEAAGTTADWQLASQLYQLVAVGPARGRSAGGRAKKLGGPLKFHATFTHA</sequence>
<protein>
    <submittedName>
        <fullName evidence="1">Uncharacterized protein</fullName>
    </submittedName>
</protein>
<name>A0A8S1GYW5_9PELO</name>
<evidence type="ECO:0000313" key="1">
    <source>
        <dbReference type="EMBL" id="CAD6189166.1"/>
    </source>
</evidence>